<keyword evidence="1" id="KW-0805">Transcription regulation</keyword>
<dbReference type="PANTHER" id="PTHR43537">
    <property type="entry name" value="TRANSCRIPTIONAL REGULATOR, GNTR FAMILY"/>
    <property type="match status" value="1"/>
</dbReference>
<dbReference type="InterPro" id="IPR000524">
    <property type="entry name" value="Tscrpt_reg_HTH_GntR"/>
</dbReference>
<evidence type="ECO:0000313" key="5">
    <source>
        <dbReference type="EMBL" id="RVT91704.1"/>
    </source>
</evidence>
<dbReference type="PRINTS" id="PR00035">
    <property type="entry name" value="HTHGNTR"/>
</dbReference>
<dbReference type="InterPro" id="IPR011711">
    <property type="entry name" value="GntR_C"/>
</dbReference>
<dbReference type="GO" id="GO:0003700">
    <property type="term" value="F:DNA-binding transcription factor activity"/>
    <property type="evidence" value="ECO:0007669"/>
    <property type="project" value="InterPro"/>
</dbReference>
<dbReference type="GO" id="GO:0003677">
    <property type="term" value="F:DNA binding"/>
    <property type="evidence" value="ECO:0007669"/>
    <property type="project" value="UniProtKB-KW"/>
</dbReference>
<name>A0A437M2H4_9PROT</name>
<comment type="caution">
    <text evidence="5">The sequence shown here is derived from an EMBL/GenBank/DDBJ whole genome shotgun (WGS) entry which is preliminary data.</text>
</comment>
<keyword evidence="6" id="KW-1185">Reference proteome</keyword>
<dbReference type="SMART" id="SM00345">
    <property type="entry name" value="HTH_GNTR"/>
    <property type="match status" value="1"/>
</dbReference>
<evidence type="ECO:0000313" key="6">
    <source>
        <dbReference type="Proteomes" id="UP000282957"/>
    </source>
</evidence>
<evidence type="ECO:0000256" key="1">
    <source>
        <dbReference type="ARBA" id="ARBA00023015"/>
    </source>
</evidence>
<keyword evidence="2" id="KW-0238">DNA-binding</keyword>
<dbReference type="SUPFAM" id="SSF46785">
    <property type="entry name" value="Winged helix' DNA-binding domain"/>
    <property type="match status" value="1"/>
</dbReference>
<evidence type="ECO:0000256" key="3">
    <source>
        <dbReference type="ARBA" id="ARBA00023163"/>
    </source>
</evidence>
<dbReference type="AlphaFoldDB" id="A0A437M2H4"/>
<dbReference type="InterPro" id="IPR036388">
    <property type="entry name" value="WH-like_DNA-bd_sf"/>
</dbReference>
<dbReference type="Proteomes" id="UP000282957">
    <property type="component" value="Unassembled WGS sequence"/>
</dbReference>
<organism evidence="5 6">
    <name type="scientific">Rhodovarius crocodyli</name>
    <dbReference type="NCBI Taxonomy" id="1979269"/>
    <lineage>
        <taxon>Bacteria</taxon>
        <taxon>Pseudomonadati</taxon>
        <taxon>Pseudomonadota</taxon>
        <taxon>Alphaproteobacteria</taxon>
        <taxon>Acetobacterales</taxon>
        <taxon>Roseomonadaceae</taxon>
        <taxon>Rhodovarius</taxon>
    </lineage>
</organism>
<dbReference type="Pfam" id="PF07729">
    <property type="entry name" value="FCD"/>
    <property type="match status" value="1"/>
</dbReference>
<dbReference type="PANTHER" id="PTHR43537:SF49">
    <property type="entry name" value="TRANSCRIPTIONAL REGULATORY PROTEIN"/>
    <property type="match status" value="1"/>
</dbReference>
<feature type="domain" description="HTH gntR-type" evidence="4">
    <location>
        <begin position="16"/>
        <end position="83"/>
    </location>
</feature>
<dbReference type="InterPro" id="IPR008920">
    <property type="entry name" value="TF_FadR/GntR_C"/>
</dbReference>
<proteinExistence type="predicted"/>
<dbReference type="Pfam" id="PF00392">
    <property type="entry name" value="GntR"/>
    <property type="match status" value="1"/>
</dbReference>
<evidence type="ECO:0000256" key="2">
    <source>
        <dbReference type="ARBA" id="ARBA00023125"/>
    </source>
</evidence>
<dbReference type="CDD" id="cd07377">
    <property type="entry name" value="WHTH_GntR"/>
    <property type="match status" value="1"/>
</dbReference>
<dbReference type="EMBL" id="SACL01000009">
    <property type="protein sequence ID" value="RVT91704.1"/>
    <property type="molecule type" value="Genomic_DNA"/>
</dbReference>
<dbReference type="InterPro" id="IPR036390">
    <property type="entry name" value="WH_DNA-bd_sf"/>
</dbReference>
<gene>
    <name evidence="5" type="ORF">EOD42_20480</name>
</gene>
<evidence type="ECO:0000259" key="4">
    <source>
        <dbReference type="PROSITE" id="PS50949"/>
    </source>
</evidence>
<dbReference type="SMART" id="SM00895">
    <property type="entry name" value="FCD"/>
    <property type="match status" value="1"/>
</dbReference>
<dbReference type="RefSeq" id="WP_127789451.1">
    <property type="nucleotide sequence ID" value="NZ_SACL01000009.1"/>
</dbReference>
<dbReference type="OrthoDB" id="9812290at2"/>
<protein>
    <submittedName>
        <fullName evidence="5">GntR family transcriptional regulator</fullName>
    </submittedName>
</protein>
<reference evidence="5 6" key="1">
    <citation type="submission" date="2019-01" db="EMBL/GenBank/DDBJ databases">
        <authorList>
            <person name="Chen W.-M."/>
        </authorList>
    </citation>
    <scope>NUCLEOTIDE SEQUENCE [LARGE SCALE GENOMIC DNA]</scope>
    <source>
        <strain evidence="5 6">CCP-6</strain>
    </source>
</reference>
<dbReference type="Gene3D" id="1.20.120.530">
    <property type="entry name" value="GntR ligand-binding domain-like"/>
    <property type="match status" value="1"/>
</dbReference>
<sequence>MSPEALDDDWRLPPARNAGELVFEQLRHRIVEGELAHGTKLSEAQIVARMGVSRTPVREALTRLAAGGLLRPAEGNGYLVVDPLADLEELVLTREALEGAAARLAAGRATEAQRARICALAEESNRRDRGEYEVRSELNAAFHDAVLTAAHSPRLTALAESYRMFFASPRLMRMMTAEETEAALADHTHIAAAISRGDGQQAEEVARRHLRQAYANTLATARATTRR</sequence>
<dbReference type="SUPFAM" id="SSF48008">
    <property type="entry name" value="GntR ligand-binding domain-like"/>
    <property type="match status" value="1"/>
</dbReference>
<dbReference type="Gene3D" id="1.10.10.10">
    <property type="entry name" value="Winged helix-like DNA-binding domain superfamily/Winged helix DNA-binding domain"/>
    <property type="match status" value="1"/>
</dbReference>
<accession>A0A437M2H4</accession>
<dbReference type="PROSITE" id="PS50949">
    <property type="entry name" value="HTH_GNTR"/>
    <property type="match status" value="1"/>
</dbReference>
<keyword evidence="3" id="KW-0804">Transcription</keyword>